<dbReference type="InterPro" id="IPR036291">
    <property type="entry name" value="NAD(P)-bd_dom_sf"/>
</dbReference>
<dbReference type="PANTHER" id="PTHR43180:SF16">
    <property type="entry name" value="BACILYSIN BIOSYNTHESIS OXIDOREDUCTASE BACC"/>
    <property type="match status" value="1"/>
</dbReference>
<sequence>MNWQSQVNFFKEAVKLSPQGGIDTVVANAGITESGMGFEKPEDLDSAEPPKPNLAVVDVNLYGLLYTTHLALFWLPRNPNSQPVSLSSSPATTLRDHHLLLIGSTVSLYPMPGRALYGASKHGVCGLFRTLRSSSFVYGVRVNMLYPYFIHTPLLPALGRLVLAGAAIGKIEDVIDAGMRFAADTRISGRSLVVGPEMKVERQGGGEWVLASKGGEDMTAWEPYIDDYREGDIYMQRTFADVGSLKCNHRLFPPTSKIAYNATTIPSAPFQPPDHLSYRLPDTLDTFATYKYRNICNVSSLDLHSAFSPLCSDGKSMLTAMSSGGRIGTDAPYMPRGCDMRWFSTEEVCEILGRFKKVIFVGDSMIRHVIGSINILIRKDLAFGALTNWNFNAEERKDCFCNTQFDVTRCSLQGIFGTADVMKNDPSSVACQANSIDVVMEQMVRFPIASEEVDRFKALIGNTKPARPYVFIFGHGLWNDLDLQATLDWLDQILDMTLSQLPYLGRPGAFWPRLFLTPNAAGKEKPNEWIVTQGNKALMLFEESVGVEANRRGVEHLGTWNMSIQSNKYDGVHLDMRGNLVKAMMVMNWLNLLEVEKH</sequence>
<dbReference type="AlphaFoldDB" id="A0A9P8IA96"/>
<dbReference type="InterPro" id="IPR020904">
    <property type="entry name" value="Sc_DH/Rdtase_CS"/>
</dbReference>
<dbReference type="OrthoDB" id="5373426at2759"/>
<evidence type="ECO:0000313" key="5">
    <source>
        <dbReference type="Proteomes" id="UP000698800"/>
    </source>
</evidence>
<dbReference type="Proteomes" id="UP000698800">
    <property type="component" value="Unassembled WGS sequence"/>
</dbReference>
<comment type="similarity">
    <text evidence="1">Belongs to the short-chain dehydrogenases/reductases (SDR) family.</text>
</comment>
<dbReference type="PRINTS" id="PR00081">
    <property type="entry name" value="GDHRDH"/>
</dbReference>
<evidence type="ECO:0000313" key="4">
    <source>
        <dbReference type="EMBL" id="KAH0543744.1"/>
    </source>
</evidence>
<reference evidence="4" key="1">
    <citation type="submission" date="2021-03" db="EMBL/GenBank/DDBJ databases">
        <title>Comparative genomics and phylogenomic investigation of the class Geoglossomycetes provide insights into ecological specialization and systematics.</title>
        <authorList>
            <person name="Melie T."/>
            <person name="Pirro S."/>
            <person name="Miller A.N."/>
            <person name="Quandt A."/>
        </authorList>
    </citation>
    <scope>NUCLEOTIDE SEQUENCE</scope>
    <source>
        <strain evidence="4">GBOQ0MN5Z8</strain>
    </source>
</reference>
<keyword evidence="2" id="KW-0521">NADP</keyword>
<dbReference type="GO" id="GO:0016491">
    <property type="term" value="F:oxidoreductase activity"/>
    <property type="evidence" value="ECO:0007669"/>
    <property type="project" value="UniProtKB-KW"/>
</dbReference>
<comment type="caution">
    <text evidence="4">The sequence shown here is derived from an EMBL/GenBank/DDBJ whole genome shotgun (WGS) entry which is preliminary data.</text>
</comment>
<protein>
    <submittedName>
        <fullName evidence="4">Uncharacterized protein</fullName>
    </submittedName>
</protein>
<evidence type="ECO:0000256" key="2">
    <source>
        <dbReference type="ARBA" id="ARBA00022857"/>
    </source>
</evidence>
<organism evidence="4 5">
    <name type="scientific">Glutinoglossum americanum</name>
    <dbReference type="NCBI Taxonomy" id="1670608"/>
    <lineage>
        <taxon>Eukaryota</taxon>
        <taxon>Fungi</taxon>
        <taxon>Dikarya</taxon>
        <taxon>Ascomycota</taxon>
        <taxon>Pezizomycotina</taxon>
        <taxon>Geoglossomycetes</taxon>
        <taxon>Geoglossales</taxon>
        <taxon>Geoglossaceae</taxon>
        <taxon>Glutinoglossum</taxon>
    </lineage>
</organism>
<dbReference type="PANTHER" id="PTHR43180">
    <property type="entry name" value="3-OXOACYL-(ACYL-CARRIER-PROTEIN) REDUCTASE (AFU_ORTHOLOGUE AFUA_6G11210)"/>
    <property type="match status" value="1"/>
</dbReference>
<name>A0A9P8IA96_9PEZI</name>
<dbReference type="SUPFAM" id="SSF51735">
    <property type="entry name" value="NAD(P)-binding Rossmann-fold domains"/>
    <property type="match status" value="1"/>
</dbReference>
<dbReference type="InterPro" id="IPR002347">
    <property type="entry name" value="SDR_fam"/>
</dbReference>
<dbReference type="PROSITE" id="PS00061">
    <property type="entry name" value="ADH_SHORT"/>
    <property type="match status" value="1"/>
</dbReference>
<keyword evidence="5" id="KW-1185">Reference proteome</keyword>
<proteinExistence type="inferred from homology"/>
<dbReference type="Gene3D" id="3.40.50.720">
    <property type="entry name" value="NAD(P)-binding Rossmann-like Domain"/>
    <property type="match status" value="1"/>
</dbReference>
<evidence type="ECO:0000256" key="1">
    <source>
        <dbReference type="ARBA" id="ARBA00006484"/>
    </source>
</evidence>
<keyword evidence="3" id="KW-0560">Oxidoreductase</keyword>
<dbReference type="Pfam" id="PF00106">
    <property type="entry name" value="adh_short"/>
    <property type="match status" value="1"/>
</dbReference>
<gene>
    <name evidence="4" type="ORF">FGG08_001926</name>
</gene>
<evidence type="ECO:0000256" key="3">
    <source>
        <dbReference type="ARBA" id="ARBA00023002"/>
    </source>
</evidence>
<accession>A0A9P8IA96</accession>
<dbReference type="EMBL" id="JAGHQL010000027">
    <property type="protein sequence ID" value="KAH0543744.1"/>
    <property type="molecule type" value="Genomic_DNA"/>
</dbReference>